<feature type="domain" description="ABC transmembrane type-1" evidence="10">
    <location>
        <begin position="33"/>
        <end position="331"/>
    </location>
</feature>
<feature type="transmembrane region" description="Helical" evidence="8">
    <location>
        <begin position="33"/>
        <end position="55"/>
    </location>
</feature>
<evidence type="ECO:0000313" key="12">
    <source>
        <dbReference type="Proteomes" id="UP000216052"/>
    </source>
</evidence>
<dbReference type="SUPFAM" id="SSF90123">
    <property type="entry name" value="ABC transporter transmembrane region"/>
    <property type="match status" value="1"/>
</dbReference>
<dbReference type="Pfam" id="PF06472">
    <property type="entry name" value="ABC_membrane_2"/>
    <property type="match status" value="1"/>
</dbReference>
<organism evidence="11 12">
    <name type="scientific">Sporomusa acidovorans (strain ATCC 49682 / DSM 3132 / Mol)</name>
    <dbReference type="NCBI Taxonomy" id="1123286"/>
    <lineage>
        <taxon>Bacteria</taxon>
        <taxon>Bacillati</taxon>
        <taxon>Bacillota</taxon>
        <taxon>Negativicutes</taxon>
        <taxon>Selenomonadales</taxon>
        <taxon>Sporomusaceae</taxon>
        <taxon>Sporomusa</taxon>
    </lineage>
</organism>
<feature type="transmembrane region" description="Helical" evidence="8">
    <location>
        <begin position="182"/>
        <end position="206"/>
    </location>
</feature>
<evidence type="ECO:0000259" key="9">
    <source>
        <dbReference type="PROSITE" id="PS50893"/>
    </source>
</evidence>
<dbReference type="GO" id="GO:0005524">
    <property type="term" value="F:ATP binding"/>
    <property type="evidence" value="ECO:0007669"/>
    <property type="project" value="UniProtKB-KW"/>
</dbReference>
<dbReference type="EMBL" id="CP155571">
    <property type="protein sequence ID" value="XFO75189.1"/>
    <property type="molecule type" value="Genomic_DNA"/>
</dbReference>
<keyword evidence="7 8" id="KW-0472">Membrane</keyword>
<evidence type="ECO:0000256" key="1">
    <source>
        <dbReference type="ARBA" id="ARBA00004651"/>
    </source>
</evidence>
<dbReference type="InterPro" id="IPR003439">
    <property type="entry name" value="ABC_transporter-like_ATP-bd"/>
</dbReference>
<keyword evidence="4" id="KW-0547">Nucleotide-binding</keyword>
<evidence type="ECO:0000256" key="5">
    <source>
        <dbReference type="ARBA" id="ARBA00022840"/>
    </source>
</evidence>
<evidence type="ECO:0000256" key="6">
    <source>
        <dbReference type="ARBA" id="ARBA00022989"/>
    </source>
</evidence>
<reference evidence="11" key="1">
    <citation type="submission" date="2024-05" db="EMBL/GenBank/DDBJ databases">
        <title>Isolation and characterization of Sporomusa carbonis sp. nov., a carboxydotrophic hydrogenogen in the genus of Sporomusa isolated from a charcoal burning pile.</title>
        <authorList>
            <person name="Boeer T."/>
            <person name="Rosenbaum F."/>
            <person name="Eysell L."/>
            <person name="Mueller V."/>
            <person name="Daniel R."/>
            <person name="Poehlein A."/>
        </authorList>
    </citation>
    <scope>NUCLEOTIDE SEQUENCE [LARGE SCALE GENOMIC DNA]</scope>
    <source>
        <strain evidence="11">DSM 3132</strain>
    </source>
</reference>
<dbReference type="InterPro" id="IPR050835">
    <property type="entry name" value="ABC_transporter_sub-D"/>
</dbReference>
<dbReference type="InterPro" id="IPR011527">
    <property type="entry name" value="ABC1_TM_dom"/>
</dbReference>
<sequence length="569" mass="64836">MRLLFAKTKSFFHEAEDILRPYWQSAERWRSGAIVAGILALIGGQVYMSVLFNNWWKDFFNAIQAMNYADYIHQLMTYALLALLTFPLEGCQNYFQGILQLRWRRWLTEDYIGQWMFGKNYYNVQQIAGDVDNPDQRIAEDLRLVTEDTIALIVSFVHTSASLLVFSSILWNSPGTLKIGGITIPGAMLWLAAIYALAGSWINHLLGKILAALNRRQQRFEADYRFSLMRVRENAETISAYYGEQREECGLAERFAKIMEAQLGIINRKKIMDWFFRAYFLLAELLPYLILAPLFIADSIRLGDMQQTAMAFVRVRMSFWWFMMNYEKLAKWKATIDRLIGFKKAMAQTAALQSGEITRQQGPLSEGIRIARLDLWLPDGQPLLQNITFAIPPASRMLITGPSGCGKTTLFHALNGMWPFGCGSITVPAKGRLLFIPQKLFVPIATLRQALVYPDASGDYCPDSMKQTLAAVGLPHLTGQLDTEQHWQQQLSPGEQQRLAFARALLIKPQWLFLDEATAALDEAAETQLYQLLLDRLPGTAIISIAHRPSLLRFHDQQLELIKWMATIG</sequence>
<dbReference type="Gene3D" id="3.40.50.300">
    <property type="entry name" value="P-loop containing nucleotide triphosphate hydrolases"/>
    <property type="match status" value="1"/>
</dbReference>
<evidence type="ECO:0000256" key="4">
    <source>
        <dbReference type="ARBA" id="ARBA00022741"/>
    </source>
</evidence>
<gene>
    <name evidence="11" type="primary">bacA_3</name>
    <name evidence="11" type="ORF">SPACI_053040</name>
</gene>
<feature type="transmembrane region" description="Helical" evidence="8">
    <location>
        <begin position="75"/>
        <end position="95"/>
    </location>
</feature>
<keyword evidence="5 11" id="KW-0067">ATP-binding</keyword>
<dbReference type="PANTHER" id="PTHR11384">
    <property type="entry name" value="ATP-BINDING CASSETTE, SUB-FAMILY D MEMBER"/>
    <property type="match status" value="1"/>
</dbReference>
<dbReference type="Proteomes" id="UP000216052">
    <property type="component" value="Chromosome"/>
</dbReference>
<dbReference type="InterPro" id="IPR027417">
    <property type="entry name" value="P-loop_NTPase"/>
</dbReference>
<evidence type="ECO:0000256" key="2">
    <source>
        <dbReference type="ARBA" id="ARBA00022448"/>
    </source>
</evidence>
<dbReference type="CDD" id="cd03223">
    <property type="entry name" value="ABCD_peroxisomal_ALDP"/>
    <property type="match status" value="1"/>
</dbReference>
<dbReference type="Pfam" id="PF00005">
    <property type="entry name" value="ABC_tran"/>
    <property type="match status" value="1"/>
</dbReference>
<evidence type="ECO:0000256" key="3">
    <source>
        <dbReference type="ARBA" id="ARBA00022692"/>
    </source>
</evidence>
<evidence type="ECO:0000259" key="10">
    <source>
        <dbReference type="PROSITE" id="PS50929"/>
    </source>
</evidence>
<dbReference type="PROSITE" id="PS50893">
    <property type="entry name" value="ABC_TRANSPORTER_2"/>
    <property type="match status" value="1"/>
</dbReference>
<name>A0ABZ3J9S6_SPOA4</name>
<accession>A0ABZ3J9S6</accession>
<feature type="transmembrane region" description="Helical" evidence="8">
    <location>
        <begin position="150"/>
        <end position="170"/>
    </location>
</feature>
<evidence type="ECO:0000313" key="11">
    <source>
        <dbReference type="EMBL" id="XFO75189.1"/>
    </source>
</evidence>
<dbReference type="PROSITE" id="PS50929">
    <property type="entry name" value="ABC_TM1F"/>
    <property type="match status" value="1"/>
</dbReference>
<keyword evidence="3 8" id="KW-0812">Transmembrane</keyword>
<proteinExistence type="predicted"/>
<comment type="subcellular location">
    <subcellularLocation>
        <location evidence="1">Cell membrane</location>
        <topology evidence="1">Multi-pass membrane protein</topology>
    </subcellularLocation>
</comment>
<protein>
    <submittedName>
        <fullName evidence="11">Vitamin B12 transport ATP-binding protein BacA</fullName>
    </submittedName>
</protein>
<dbReference type="InterPro" id="IPR036640">
    <property type="entry name" value="ABC1_TM_sf"/>
</dbReference>
<feature type="domain" description="ABC transporter" evidence="9">
    <location>
        <begin position="368"/>
        <end position="568"/>
    </location>
</feature>
<dbReference type="Gene3D" id="1.20.1560.10">
    <property type="entry name" value="ABC transporter type 1, transmembrane domain"/>
    <property type="match status" value="1"/>
</dbReference>
<dbReference type="SMART" id="SM00382">
    <property type="entry name" value="AAA"/>
    <property type="match status" value="1"/>
</dbReference>
<dbReference type="InterPro" id="IPR003593">
    <property type="entry name" value="AAA+_ATPase"/>
</dbReference>
<dbReference type="SUPFAM" id="SSF52540">
    <property type="entry name" value="P-loop containing nucleoside triphosphate hydrolases"/>
    <property type="match status" value="1"/>
</dbReference>
<keyword evidence="6 8" id="KW-1133">Transmembrane helix</keyword>
<evidence type="ECO:0000256" key="7">
    <source>
        <dbReference type="ARBA" id="ARBA00023136"/>
    </source>
</evidence>
<evidence type="ECO:0000256" key="8">
    <source>
        <dbReference type="SAM" id="Phobius"/>
    </source>
</evidence>
<feature type="transmembrane region" description="Helical" evidence="8">
    <location>
        <begin position="274"/>
        <end position="296"/>
    </location>
</feature>
<dbReference type="RefSeq" id="WP_093792268.1">
    <property type="nucleotide sequence ID" value="NZ_CP155571.1"/>
</dbReference>
<dbReference type="PANTHER" id="PTHR11384:SF59">
    <property type="entry name" value="LYSOSOMAL COBALAMIN TRANSPORTER ABCD4"/>
    <property type="match status" value="1"/>
</dbReference>
<keyword evidence="12" id="KW-1185">Reference proteome</keyword>
<dbReference type="InterPro" id="IPR017871">
    <property type="entry name" value="ABC_transporter-like_CS"/>
</dbReference>
<keyword evidence="2" id="KW-0813">Transport</keyword>
<dbReference type="PROSITE" id="PS00211">
    <property type="entry name" value="ABC_TRANSPORTER_1"/>
    <property type="match status" value="1"/>
</dbReference>